<dbReference type="RefSeq" id="WP_185047425.1">
    <property type="nucleotide sequence ID" value="NZ_BAABIX010000006.1"/>
</dbReference>
<accession>A0A840NY15</accession>
<proteinExistence type="predicted"/>
<gene>
    <name evidence="1" type="ORF">HNP84_000239</name>
</gene>
<dbReference type="AlphaFoldDB" id="A0A840NY15"/>
<reference evidence="1 2" key="1">
    <citation type="submission" date="2020-08" db="EMBL/GenBank/DDBJ databases">
        <title>Genomic Encyclopedia of Type Strains, Phase IV (KMG-IV): sequencing the most valuable type-strain genomes for metagenomic binning, comparative biology and taxonomic classification.</title>
        <authorList>
            <person name="Goeker M."/>
        </authorList>
    </citation>
    <scope>NUCLEOTIDE SEQUENCE [LARGE SCALE GENOMIC DNA]</scope>
    <source>
        <strain evidence="1 2">DSM 45615</strain>
    </source>
</reference>
<sequence length="70" mass="7946">MTFEAACRAAAADLDQLEPYWHVLYGVASRRFFALPLWNAPRGLYAQARNVQDLIAEMRTAEDVCRAGMR</sequence>
<organism evidence="1 2">
    <name type="scientific">Thermocatellispora tengchongensis</name>
    <dbReference type="NCBI Taxonomy" id="1073253"/>
    <lineage>
        <taxon>Bacteria</taxon>
        <taxon>Bacillati</taxon>
        <taxon>Actinomycetota</taxon>
        <taxon>Actinomycetes</taxon>
        <taxon>Streptosporangiales</taxon>
        <taxon>Streptosporangiaceae</taxon>
        <taxon>Thermocatellispora</taxon>
    </lineage>
</organism>
<keyword evidence="2" id="KW-1185">Reference proteome</keyword>
<name>A0A840NY15_9ACTN</name>
<comment type="caution">
    <text evidence="1">The sequence shown here is derived from an EMBL/GenBank/DDBJ whole genome shotgun (WGS) entry which is preliminary data.</text>
</comment>
<dbReference type="EMBL" id="JACHGN010000001">
    <property type="protein sequence ID" value="MBB5130551.1"/>
    <property type="molecule type" value="Genomic_DNA"/>
</dbReference>
<evidence type="ECO:0000313" key="1">
    <source>
        <dbReference type="EMBL" id="MBB5130551.1"/>
    </source>
</evidence>
<evidence type="ECO:0000313" key="2">
    <source>
        <dbReference type="Proteomes" id="UP000578449"/>
    </source>
</evidence>
<protein>
    <submittedName>
        <fullName evidence="1">Uncharacterized protein</fullName>
    </submittedName>
</protein>
<dbReference type="Proteomes" id="UP000578449">
    <property type="component" value="Unassembled WGS sequence"/>
</dbReference>